<dbReference type="SUPFAM" id="SSF81901">
    <property type="entry name" value="HCP-like"/>
    <property type="match status" value="1"/>
</dbReference>
<dbReference type="PANTHER" id="PTHR11102:SF160">
    <property type="entry name" value="ERAD-ASSOCIATED E3 UBIQUITIN-PROTEIN LIGASE COMPONENT HRD3"/>
    <property type="match status" value="1"/>
</dbReference>
<accession>A0ABW0LB77</accession>
<dbReference type="Pfam" id="PF08238">
    <property type="entry name" value="Sel1"/>
    <property type="match status" value="4"/>
</dbReference>
<sequence length="563" mass="62160">MNDIDFAKRVSAPIGQLYGEAKRSLHEFPKHALTQARALASLCCEMLGASMHNVQRPGLDGQITELGRTHRINPDTYDLLQRLRRWGNAGAHPERAMLDEQQFPTIARQALTDVLALLEIVFRQQHQGAAVPAYEVVDERPDTMRELCYRALVSGSAPDQYLVAIHLVDEVAARIKEVRAIESGLELFTVQREVDAMRSRAILLLEHASDAGYAPAHYEYAHALLEGARGEGHDTEAAHRMWMACREEYPEAMAWYGNAVLYGLHGHEVDYGQAREYLEKAAAHDNPGALTLLSRMYRDGLGVPTDPVAAFTMTLKAAEAGFPAAQYEVSAALFQGSGVAADEAQGLRWLDQAVGSGYAVAFAVKAELIRKGKAPGSVADVEQLLIAAMPSWNRARLDLADLYIDKEDSTHLVRAAYLVQECYAQALRDDDKPLADLCRAGAPELIKRLEGSIPSASDEQFKEVLMARFMYDERGYPYPDRLARAKLFLETASALANVKGLDLRQEDRLTKVLMSGMRAMQPAKRGLRPALPLPVIQRQLAVKVGRNDPCPCGSGHKFKQCCA</sequence>
<evidence type="ECO:0000313" key="2">
    <source>
        <dbReference type="Proteomes" id="UP001596050"/>
    </source>
</evidence>
<dbReference type="Gene3D" id="3.10.450.50">
    <property type="match status" value="1"/>
</dbReference>
<dbReference type="SUPFAM" id="SSF103642">
    <property type="entry name" value="Sec-C motif"/>
    <property type="match status" value="1"/>
</dbReference>
<evidence type="ECO:0000313" key="1">
    <source>
        <dbReference type="EMBL" id="MFC5462595.1"/>
    </source>
</evidence>
<dbReference type="Proteomes" id="UP001596050">
    <property type="component" value="Unassembled WGS sequence"/>
</dbReference>
<dbReference type="RefSeq" id="WP_379786076.1">
    <property type="nucleotide sequence ID" value="NZ_JBHSMU010000016.1"/>
</dbReference>
<dbReference type="InterPro" id="IPR006597">
    <property type="entry name" value="Sel1-like"/>
</dbReference>
<dbReference type="InterPro" id="IPR050767">
    <property type="entry name" value="Sel1_AlgK"/>
</dbReference>
<dbReference type="PANTHER" id="PTHR11102">
    <property type="entry name" value="SEL-1-LIKE PROTEIN"/>
    <property type="match status" value="1"/>
</dbReference>
<organism evidence="1 2">
    <name type="scientific">Massilia niabensis</name>
    <dbReference type="NCBI Taxonomy" id="544910"/>
    <lineage>
        <taxon>Bacteria</taxon>
        <taxon>Pseudomonadati</taxon>
        <taxon>Pseudomonadota</taxon>
        <taxon>Betaproteobacteria</taxon>
        <taxon>Burkholderiales</taxon>
        <taxon>Oxalobacteraceae</taxon>
        <taxon>Telluria group</taxon>
        <taxon>Massilia</taxon>
    </lineage>
</organism>
<proteinExistence type="predicted"/>
<dbReference type="InterPro" id="IPR004027">
    <property type="entry name" value="SEC_C_motif"/>
</dbReference>
<dbReference type="Gene3D" id="1.25.40.10">
    <property type="entry name" value="Tetratricopeptide repeat domain"/>
    <property type="match status" value="1"/>
</dbReference>
<dbReference type="Pfam" id="PF02810">
    <property type="entry name" value="SEC-C"/>
    <property type="match status" value="1"/>
</dbReference>
<name>A0ABW0LB77_9BURK</name>
<gene>
    <name evidence="1" type="ORF">ACFPN5_22550</name>
</gene>
<keyword evidence="2" id="KW-1185">Reference proteome</keyword>
<comment type="caution">
    <text evidence="1">The sequence shown here is derived from an EMBL/GenBank/DDBJ whole genome shotgun (WGS) entry which is preliminary data.</text>
</comment>
<dbReference type="EMBL" id="JBHSMU010000016">
    <property type="protein sequence ID" value="MFC5462595.1"/>
    <property type="molecule type" value="Genomic_DNA"/>
</dbReference>
<dbReference type="InterPro" id="IPR011990">
    <property type="entry name" value="TPR-like_helical_dom_sf"/>
</dbReference>
<reference evidence="2" key="1">
    <citation type="journal article" date="2019" name="Int. J. Syst. Evol. Microbiol.">
        <title>The Global Catalogue of Microorganisms (GCM) 10K type strain sequencing project: providing services to taxonomists for standard genome sequencing and annotation.</title>
        <authorList>
            <consortium name="The Broad Institute Genomics Platform"/>
            <consortium name="The Broad Institute Genome Sequencing Center for Infectious Disease"/>
            <person name="Wu L."/>
            <person name="Ma J."/>
        </authorList>
    </citation>
    <scope>NUCLEOTIDE SEQUENCE [LARGE SCALE GENOMIC DNA]</scope>
    <source>
        <strain evidence="2">KACC 12649</strain>
    </source>
</reference>
<protein>
    <submittedName>
        <fullName evidence="1">SEC-C metal-binding domain-containing protein</fullName>
    </submittedName>
</protein>
<dbReference type="SMART" id="SM00671">
    <property type="entry name" value="SEL1"/>
    <property type="match status" value="3"/>
</dbReference>